<dbReference type="STRING" id="694429.Pyrfu_1592"/>
<keyword evidence="7" id="KW-1185">Reference proteome</keyword>
<feature type="binding site" evidence="5">
    <location>
        <position position="56"/>
    </location>
    <ligand>
        <name>ATP</name>
        <dbReference type="ChEBI" id="CHEBI:30616"/>
    </ligand>
</feature>
<gene>
    <name evidence="6" type="ordered locus">Pyrfu_1592</name>
</gene>
<dbReference type="InterPro" id="IPR038138">
    <property type="entry name" value="PPS/PS_sf"/>
</dbReference>
<feature type="binding site" evidence="5">
    <location>
        <position position="34"/>
    </location>
    <ligand>
        <name>ATP</name>
        <dbReference type="ChEBI" id="CHEBI:30616"/>
    </ligand>
</feature>
<dbReference type="GO" id="GO:0016881">
    <property type="term" value="F:acid-amino acid ligase activity"/>
    <property type="evidence" value="ECO:0007669"/>
    <property type="project" value="UniProtKB-UniRule"/>
</dbReference>
<name>G0EC79_PYRF1</name>
<dbReference type="eggNOG" id="arCOG04262">
    <property type="taxonomic scope" value="Archaea"/>
</dbReference>
<evidence type="ECO:0000256" key="2">
    <source>
        <dbReference type="ARBA" id="ARBA00022741"/>
    </source>
</evidence>
<comment type="pathway">
    <text evidence="5">Cofactor biosynthesis; coenzyme A biosynthesis.</text>
</comment>
<comment type="similarity">
    <text evidence="5">Belongs to the archaeal phosphopantothenate synthetase family.</text>
</comment>
<reference evidence="6 7" key="1">
    <citation type="journal article" date="2011" name="Stand. Genomic Sci.">
        <title>Complete genome sequence of the hyperthermophilic chemolithoautotroph Pyrolobus fumarii type strain (1A).</title>
        <authorList>
            <person name="Anderson I."/>
            <person name="Goker M."/>
            <person name="Nolan M."/>
            <person name="Lucas S."/>
            <person name="Hammon N."/>
            <person name="Deshpande S."/>
            <person name="Cheng J.F."/>
            <person name="Tapia R."/>
            <person name="Han C."/>
            <person name="Goodwin L."/>
            <person name="Pitluck S."/>
            <person name="Huntemann M."/>
            <person name="Liolios K."/>
            <person name="Ivanova N."/>
            <person name="Pagani I."/>
            <person name="Mavromatis K."/>
            <person name="Ovchinikova G."/>
            <person name="Pati A."/>
            <person name="Chen A."/>
            <person name="Palaniappan K."/>
            <person name="Land M."/>
            <person name="Hauser L."/>
            <person name="Brambilla E.M."/>
            <person name="Huber H."/>
            <person name="Yasawong M."/>
            <person name="Rohde M."/>
            <person name="Spring S."/>
            <person name="Abt B."/>
            <person name="Sikorski J."/>
            <person name="Wirth R."/>
            <person name="Detter J.C."/>
            <person name="Woyke T."/>
            <person name="Bristow J."/>
            <person name="Eisen J.A."/>
            <person name="Markowitz V."/>
            <person name="Hugenholtz P."/>
            <person name="Kyrpides N.C."/>
            <person name="Klenk H.P."/>
            <person name="Lapidus A."/>
        </authorList>
    </citation>
    <scope>NUCLEOTIDE SEQUENCE [LARGE SCALE GENOMIC DNA]</scope>
    <source>
        <strain evidence="7">DSM 11204 / 1A</strain>
    </source>
</reference>
<keyword evidence="2 5" id="KW-0547">Nucleotide-binding</keyword>
<feature type="binding site" evidence="5">
    <location>
        <begin position="204"/>
        <end position="205"/>
    </location>
    <ligand>
        <name>ATP</name>
        <dbReference type="ChEBI" id="CHEBI:30616"/>
    </ligand>
</feature>
<organism evidence="6 7">
    <name type="scientific">Pyrolobus fumarii (strain DSM 11204 / 1A)</name>
    <dbReference type="NCBI Taxonomy" id="694429"/>
    <lineage>
        <taxon>Archaea</taxon>
        <taxon>Thermoproteota</taxon>
        <taxon>Thermoprotei</taxon>
        <taxon>Desulfurococcales</taxon>
        <taxon>Pyrodictiaceae</taxon>
        <taxon>Pyrolobus</taxon>
    </lineage>
</organism>
<dbReference type="AlphaFoldDB" id="G0EC79"/>
<dbReference type="NCBIfam" id="NF010324">
    <property type="entry name" value="PRK13761.1"/>
    <property type="match status" value="1"/>
</dbReference>
<dbReference type="Proteomes" id="UP000001037">
    <property type="component" value="Chromosome"/>
</dbReference>
<dbReference type="GO" id="GO:0005524">
    <property type="term" value="F:ATP binding"/>
    <property type="evidence" value="ECO:0007669"/>
    <property type="project" value="UniProtKB-KW"/>
</dbReference>
<dbReference type="PIRSF" id="PIRSF004853">
    <property type="entry name" value="UCP004853"/>
    <property type="match status" value="1"/>
</dbReference>
<keyword evidence="3 5" id="KW-0067">ATP-binding</keyword>
<dbReference type="EMBL" id="CP002838">
    <property type="protein sequence ID" value="AEM39449.1"/>
    <property type="molecule type" value="Genomic_DNA"/>
</dbReference>
<keyword evidence="4 5" id="KW-0173">Coenzyme A biosynthesis</keyword>
<dbReference type="FunCoup" id="G0EC79">
    <property type="interactions" value="66"/>
</dbReference>
<comment type="catalytic activity">
    <reaction evidence="5">
        <text>(R)-4-phosphopantoate + beta-alanine + ATP = (R)-4'-phosphopantothenate + AMP + diphosphate + H(+)</text>
        <dbReference type="Rhea" id="RHEA:27930"/>
        <dbReference type="ChEBI" id="CHEBI:10986"/>
        <dbReference type="ChEBI" id="CHEBI:15378"/>
        <dbReference type="ChEBI" id="CHEBI:30616"/>
        <dbReference type="ChEBI" id="CHEBI:33019"/>
        <dbReference type="ChEBI" id="CHEBI:57966"/>
        <dbReference type="ChEBI" id="CHEBI:61294"/>
        <dbReference type="ChEBI" id="CHEBI:456215"/>
        <dbReference type="EC" id="6.3.2.36"/>
    </reaction>
</comment>
<accession>G0EC79</accession>
<dbReference type="Gene3D" id="3.40.50.12640">
    <property type="entry name" value="Phosphopantoate/pantothenate synthetase"/>
    <property type="match status" value="1"/>
</dbReference>
<protein>
    <recommendedName>
        <fullName evidence="5">4-phosphopantoate--beta-alanine ligase</fullName>
        <ecNumber evidence="5">6.3.2.36</ecNumber>
    </recommendedName>
    <alternativeName>
        <fullName evidence="5">Phosphopantothenate synthetase</fullName>
        <shortName evidence="5">PPS</shortName>
    </alternativeName>
</protein>
<dbReference type="HOGENOM" id="CLU_078701_0_0_2"/>
<evidence type="ECO:0000256" key="3">
    <source>
        <dbReference type="ARBA" id="ARBA00022840"/>
    </source>
</evidence>
<dbReference type="GO" id="GO:0015937">
    <property type="term" value="P:coenzyme A biosynthetic process"/>
    <property type="evidence" value="ECO:0007669"/>
    <property type="project" value="UniProtKB-UniRule"/>
</dbReference>
<dbReference type="Pfam" id="PF02006">
    <property type="entry name" value="PPS_PS"/>
    <property type="match status" value="1"/>
</dbReference>
<comment type="subunit">
    <text evidence="5">Homodimer.</text>
</comment>
<dbReference type="PANTHER" id="PTHR40695:SF1">
    <property type="entry name" value="4-PHOSPHOPANTOATE--BETA-ALANINE LIGASE"/>
    <property type="match status" value="1"/>
</dbReference>
<dbReference type="KEGG" id="pfm:Pyrfu_1592"/>
<comment type="function">
    <text evidence="5">Catalyzes the condensation of (R)-4-phosphopantoate and beta-alanine to 4'-phosphopantothenate in the CoA biosynthesis pathway.</text>
</comment>
<dbReference type="EC" id="6.3.2.36" evidence="5"/>
<sequence length="272" mass="30205">MIHVGPSVSRKCCFELREWIIPESHPRRESLLEREKLVEGMCDGVVVPQGLIAHGRGECFDYLLGETSIPPALEAERAAAAMFHLAKHPVISVNGNVAVLAAREVVELSEATGALIEVNLFYRTRERAKAIADLLYAHGARQVLGVDDATARIPGLDSMRGLVSPNGIYKADYVLLGIEDGDRTEALVRIGKTVAAIDLNPLSRTSLAASIPIVDHIKRALTNIKRYYESMSREEASRVINSFNPRKVIADTLLYIRNRLETLARQLMYDYR</sequence>
<dbReference type="InterPro" id="IPR002855">
    <property type="entry name" value="PPS/PS"/>
</dbReference>
<dbReference type="HAMAP" id="MF_02224">
    <property type="entry name" value="PPS"/>
    <property type="match status" value="1"/>
</dbReference>
<dbReference type="UniPathway" id="UPA00241"/>
<dbReference type="PANTHER" id="PTHR40695">
    <property type="entry name" value="4-PHOSPHOPANTOATE--BETA-ALANINE LIGASE"/>
    <property type="match status" value="1"/>
</dbReference>
<evidence type="ECO:0000256" key="5">
    <source>
        <dbReference type="HAMAP-Rule" id="MF_02224"/>
    </source>
</evidence>
<evidence type="ECO:0000313" key="7">
    <source>
        <dbReference type="Proteomes" id="UP000001037"/>
    </source>
</evidence>
<keyword evidence="1 5" id="KW-0436">Ligase</keyword>
<dbReference type="InParanoid" id="G0EC79"/>
<evidence type="ECO:0000313" key="6">
    <source>
        <dbReference type="EMBL" id="AEM39449.1"/>
    </source>
</evidence>
<proteinExistence type="inferred from homology"/>
<evidence type="ECO:0000256" key="1">
    <source>
        <dbReference type="ARBA" id="ARBA00022598"/>
    </source>
</evidence>
<comment type="caution">
    <text evidence="5">Lacks conserved residue(s) required for the propagation of feature annotation.</text>
</comment>
<evidence type="ECO:0000256" key="4">
    <source>
        <dbReference type="ARBA" id="ARBA00022993"/>
    </source>
</evidence>
<feature type="binding site" evidence="5">
    <location>
        <begin position="198"/>
        <end position="200"/>
    </location>
    <ligand>
        <name>ATP</name>
        <dbReference type="ChEBI" id="CHEBI:30616"/>
    </ligand>
</feature>